<name>A0A699RQD5_TANCI</name>
<comment type="caution">
    <text evidence="2">The sequence shown here is derived from an EMBL/GenBank/DDBJ whole genome shotgun (WGS) entry which is preliminary data.</text>
</comment>
<accession>A0A699RQD5</accession>
<sequence length="105" mass="11380">MSQEKKASDTADSLRKEFGQGCMDQRGGTKDGSTNNFNTVSNPVNAASTSGTFSAGEPSSPHPDVFIPANTLLHMEPKMVAQALDDESWVDAMQEKLMQFNLQNI</sequence>
<evidence type="ECO:0000313" key="2">
    <source>
        <dbReference type="EMBL" id="GFC87866.1"/>
    </source>
</evidence>
<feature type="compositionally biased region" description="Basic and acidic residues" evidence="1">
    <location>
        <begin position="1"/>
        <end position="18"/>
    </location>
</feature>
<protein>
    <submittedName>
        <fullName evidence="2">Uncharacterized protein</fullName>
    </submittedName>
</protein>
<reference evidence="2" key="1">
    <citation type="journal article" date="2019" name="Sci. Rep.">
        <title>Draft genome of Tanacetum cinerariifolium, the natural source of mosquito coil.</title>
        <authorList>
            <person name="Yamashiro T."/>
            <person name="Shiraishi A."/>
            <person name="Satake H."/>
            <person name="Nakayama K."/>
        </authorList>
    </citation>
    <scope>NUCLEOTIDE SEQUENCE</scope>
</reference>
<feature type="region of interest" description="Disordered" evidence="1">
    <location>
        <begin position="1"/>
        <end position="67"/>
    </location>
</feature>
<proteinExistence type="predicted"/>
<organism evidence="2">
    <name type="scientific">Tanacetum cinerariifolium</name>
    <name type="common">Dalmatian daisy</name>
    <name type="synonym">Chrysanthemum cinerariifolium</name>
    <dbReference type="NCBI Taxonomy" id="118510"/>
    <lineage>
        <taxon>Eukaryota</taxon>
        <taxon>Viridiplantae</taxon>
        <taxon>Streptophyta</taxon>
        <taxon>Embryophyta</taxon>
        <taxon>Tracheophyta</taxon>
        <taxon>Spermatophyta</taxon>
        <taxon>Magnoliopsida</taxon>
        <taxon>eudicotyledons</taxon>
        <taxon>Gunneridae</taxon>
        <taxon>Pentapetalae</taxon>
        <taxon>asterids</taxon>
        <taxon>campanulids</taxon>
        <taxon>Asterales</taxon>
        <taxon>Asteraceae</taxon>
        <taxon>Asteroideae</taxon>
        <taxon>Anthemideae</taxon>
        <taxon>Anthemidinae</taxon>
        <taxon>Tanacetum</taxon>
    </lineage>
</organism>
<feature type="compositionally biased region" description="Polar residues" evidence="1">
    <location>
        <begin position="31"/>
        <end position="53"/>
    </location>
</feature>
<dbReference type="AlphaFoldDB" id="A0A699RQD5"/>
<dbReference type="EMBL" id="BKCJ011112559">
    <property type="protein sequence ID" value="GFC87866.1"/>
    <property type="molecule type" value="Genomic_DNA"/>
</dbReference>
<evidence type="ECO:0000256" key="1">
    <source>
        <dbReference type="SAM" id="MobiDB-lite"/>
    </source>
</evidence>
<gene>
    <name evidence="2" type="ORF">Tci_859836</name>
</gene>